<evidence type="ECO:0000256" key="1">
    <source>
        <dbReference type="ARBA" id="ARBA00004141"/>
    </source>
</evidence>
<dbReference type="RefSeq" id="XP_002783587.1">
    <property type="nucleotide sequence ID" value="XM_002783541.1"/>
</dbReference>
<dbReference type="GeneID" id="9046115"/>
<evidence type="ECO:0000313" key="8">
    <source>
        <dbReference type="Proteomes" id="UP000007800"/>
    </source>
</evidence>
<organism evidence="8">
    <name type="scientific">Perkinsus marinus (strain ATCC 50983 / TXsc)</name>
    <dbReference type="NCBI Taxonomy" id="423536"/>
    <lineage>
        <taxon>Eukaryota</taxon>
        <taxon>Sar</taxon>
        <taxon>Alveolata</taxon>
        <taxon>Perkinsozoa</taxon>
        <taxon>Perkinsea</taxon>
        <taxon>Perkinsida</taxon>
        <taxon>Perkinsidae</taxon>
        <taxon>Perkinsus</taxon>
    </lineage>
</organism>
<sequence length="80" mass="9702">MEYLRRMFYKKQMDLEYTFSQMVYLCISPRKVCQLTIYRHQTKGRWSRDDPAFVVIQVLAVVFTFMHTNLSVKFFHILGV</sequence>
<keyword evidence="5 6" id="KW-0472">Membrane</keyword>
<dbReference type="AlphaFoldDB" id="C5KJP9"/>
<dbReference type="Pfam" id="PF05216">
    <property type="entry name" value="UNC-50"/>
    <property type="match status" value="1"/>
</dbReference>
<evidence type="ECO:0000256" key="3">
    <source>
        <dbReference type="ARBA" id="ARBA00022692"/>
    </source>
</evidence>
<feature type="transmembrane region" description="Helical" evidence="6">
    <location>
        <begin position="52"/>
        <end position="70"/>
    </location>
</feature>
<evidence type="ECO:0000256" key="2">
    <source>
        <dbReference type="ARBA" id="ARBA00006293"/>
    </source>
</evidence>
<name>C5KJP9_PERM5</name>
<comment type="similarity">
    <text evidence="2">Belongs to the unc-50 family.</text>
</comment>
<evidence type="ECO:0000256" key="5">
    <source>
        <dbReference type="ARBA" id="ARBA00023136"/>
    </source>
</evidence>
<proteinExistence type="inferred from homology"/>
<reference evidence="7 8" key="1">
    <citation type="submission" date="2008-07" db="EMBL/GenBank/DDBJ databases">
        <authorList>
            <person name="El-Sayed N."/>
            <person name="Caler E."/>
            <person name="Inman J."/>
            <person name="Amedeo P."/>
            <person name="Hass B."/>
            <person name="Wortman J."/>
        </authorList>
    </citation>
    <scope>NUCLEOTIDE SEQUENCE [LARGE SCALE GENOMIC DNA]</scope>
    <source>
        <strain evidence="8">ATCC 50983 / TXsc</strain>
    </source>
</reference>
<protein>
    <submittedName>
        <fullName evidence="7">Uncharacterized protein</fullName>
    </submittedName>
</protein>
<evidence type="ECO:0000256" key="4">
    <source>
        <dbReference type="ARBA" id="ARBA00022989"/>
    </source>
</evidence>
<evidence type="ECO:0000313" key="7">
    <source>
        <dbReference type="EMBL" id="EER15383.1"/>
    </source>
</evidence>
<dbReference type="Proteomes" id="UP000007800">
    <property type="component" value="Unassembled WGS sequence"/>
</dbReference>
<keyword evidence="3 6" id="KW-0812">Transmembrane</keyword>
<dbReference type="OrthoDB" id="10027013at2759"/>
<dbReference type="PANTHER" id="PTHR12841">
    <property type="entry name" value="PROTEIN UNC-50 HOMOLOG"/>
    <property type="match status" value="1"/>
</dbReference>
<dbReference type="InterPro" id="IPR007881">
    <property type="entry name" value="UNC-50"/>
</dbReference>
<dbReference type="InParanoid" id="C5KJP9"/>
<evidence type="ECO:0000256" key="6">
    <source>
        <dbReference type="SAM" id="Phobius"/>
    </source>
</evidence>
<dbReference type="GO" id="GO:0000139">
    <property type="term" value="C:Golgi membrane"/>
    <property type="evidence" value="ECO:0007669"/>
    <property type="project" value="TreeGrafter"/>
</dbReference>
<keyword evidence="4 6" id="KW-1133">Transmembrane helix</keyword>
<gene>
    <name evidence="7" type="ORF">Pmar_PMAR001438</name>
</gene>
<dbReference type="EMBL" id="GG673606">
    <property type="protein sequence ID" value="EER15383.1"/>
    <property type="molecule type" value="Genomic_DNA"/>
</dbReference>
<keyword evidence="8" id="KW-1185">Reference proteome</keyword>
<dbReference type="PANTHER" id="PTHR12841:SF6">
    <property type="entry name" value="PROTEIN UNC-50 HOMOLOG"/>
    <property type="match status" value="1"/>
</dbReference>
<accession>C5KJP9</accession>
<comment type="subcellular location">
    <subcellularLocation>
        <location evidence="1">Membrane</location>
        <topology evidence="1">Multi-pass membrane protein</topology>
    </subcellularLocation>
</comment>